<keyword evidence="6" id="KW-1185">Reference proteome</keyword>
<name>U7QYK6_PHOTE</name>
<dbReference type="PATRIC" id="fig|1389415.4.peg.3168"/>
<proteinExistence type="predicted"/>
<feature type="domain" description="AMP-dependent synthetase/ligase" evidence="4">
    <location>
        <begin position="2"/>
        <end position="171"/>
    </location>
</feature>
<dbReference type="SUPFAM" id="SSF56801">
    <property type="entry name" value="Acetyl-CoA synthetase-like"/>
    <property type="match status" value="1"/>
</dbReference>
<evidence type="ECO:0000256" key="3">
    <source>
        <dbReference type="ARBA" id="ARBA00022553"/>
    </source>
</evidence>
<evidence type="ECO:0000313" key="6">
    <source>
        <dbReference type="Proteomes" id="UP000017133"/>
    </source>
</evidence>
<dbReference type="Gene3D" id="3.40.50.980">
    <property type="match status" value="1"/>
</dbReference>
<comment type="caution">
    <text evidence="5">The sequence shown here is derived from an EMBL/GenBank/DDBJ whole genome shotgun (WGS) entry which is preliminary data.</text>
</comment>
<keyword evidence="3" id="KW-0597">Phosphoprotein</keyword>
<evidence type="ECO:0000256" key="2">
    <source>
        <dbReference type="ARBA" id="ARBA00022450"/>
    </source>
</evidence>
<dbReference type="EMBL" id="AXDT01000148">
    <property type="protein sequence ID" value="ERT12130.1"/>
    <property type="molecule type" value="Genomic_DNA"/>
</dbReference>
<dbReference type="PANTHER" id="PTHR44845:SF7">
    <property type="entry name" value="PLIPASTATIN SYNTHASE SUBUNIT D"/>
    <property type="match status" value="1"/>
</dbReference>
<sequence>MQKEFDIGPAERIIQKTPLSFDVSVWEVFLPLVTGATMVLLERDKHKDPGYLYEVIQKESVSVCHFVPAMLKSFLQSRKHFSLDSLNTVICSGEELTVQLQNDFYTLLDAQLINLYGPTECTVDVSYWYCDPLHNDNVVPIGRLIANSQIYILNQDLNALPPGYVGELTTRYAGGYDLQFLCYCQCLY</sequence>
<comment type="cofactor">
    <cofactor evidence="1">
        <name>pantetheine 4'-phosphate</name>
        <dbReference type="ChEBI" id="CHEBI:47942"/>
    </cofactor>
</comment>
<gene>
    <name evidence="5" type="ORF">O185_15900</name>
</gene>
<reference evidence="5 6" key="1">
    <citation type="submission" date="2013-10" db="EMBL/GenBank/DDBJ databases">
        <title>Whole Genome Shotgun Sequence of Photorhabdus temperata J3.</title>
        <authorList>
            <person name="Park G.-S."/>
            <person name="Hong S.-J."/>
            <person name="Shin J.-H."/>
        </authorList>
    </citation>
    <scope>NUCLEOTIDE SEQUENCE [LARGE SCALE GENOMIC DNA]</scope>
    <source>
        <strain evidence="5 6">J3</strain>
    </source>
</reference>
<keyword evidence="2" id="KW-0596">Phosphopantetheine</keyword>
<evidence type="ECO:0000256" key="1">
    <source>
        <dbReference type="ARBA" id="ARBA00001957"/>
    </source>
</evidence>
<dbReference type="InterPro" id="IPR000873">
    <property type="entry name" value="AMP-dep_synth/lig_dom"/>
</dbReference>
<accession>U7QYK6</accession>
<evidence type="ECO:0000313" key="5">
    <source>
        <dbReference type="EMBL" id="ERT12130.1"/>
    </source>
</evidence>
<dbReference type="Pfam" id="PF00501">
    <property type="entry name" value="AMP-binding"/>
    <property type="match status" value="1"/>
</dbReference>
<dbReference type="AlphaFoldDB" id="U7QYK6"/>
<evidence type="ECO:0000259" key="4">
    <source>
        <dbReference type="Pfam" id="PF00501"/>
    </source>
</evidence>
<organism evidence="5 6">
    <name type="scientific">Photorhabdus temperata J3</name>
    <dbReference type="NCBI Taxonomy" id="1389415"/>
    <lineage>
        <taxon>Bacteria</taxon>
        <taxon>Pseudomonadati</taxon>
        <taxon>Pseudomonadota</taxon>
        <taxon>Gammaproteobacteria</taxon>
        <taxon>Enterobacterales</taxon>
        <taxon>Morganellaceae</taxon>
        <taxon>Photorhabdus</taxon>
    </lineage>
</organism>
<dbReference type="Gene3D" id="2.30.38.10">
    <property type="entry name" value="Luciferase, Domain 3"/>
    <property type="match status" value="1"/>
</dbReference>
<dbReference type="FunFam" id="3.40.50.980:FF:000002">
    <property type="entry name" value="Enterobactin synthetase component F"/>
    <property type="match status" value="1"/>
</dbReference>
<dbReference type="Proteomes" id="UP000017133">
    <property type="component" value="Unassembled WGS sequence"/>
</dbReference>
<dbReference type="PANTHER" id="PTHR44845">
    <property type="entry name" value="CARRIER DOMAIN-CONTAINING PROTEIN"/>
    <property type="match status" value="1"/>
</dbReference>
<protein>
    <recommendedName>
        <fullName evidence="4">AMP-dependent synthetase/ligase domain-containing protein</fullName>
    </recommendedName>
</protein>